<evidence type="ECO:0000313" key="4">
    <source>
        <dbReference type="EMBL" id="MBE6513421.1"/>
    </source>
</evidence>
<dbReference type="InterPro" id="IPR012334">
    <property type="entry name" value="Pectin_lyas_fold"/>
</dbReference>
<feature type="domain" description="DUF11" evidence="2">
    <location>
        <begin position="1082"/>
        <end position="1147"/>
    </location>
</feature>
<reference evidence="4" key="1">
    <citation type="submission" date="2019-04" db="EMBL/GenBank/DDBJ databases">
        <title>Evolution of Biomass-Degrading Anaerobic Consortia Revealed by Metagenomics.</title>
        <authorList>
            <person name="Peng X."/>
        </authorList>
    </citation>
    <scope>NUCLEOTIDE SEQUENCE</scope>
    <source>
        <strain evidence="4">SIG14</strain>
    </source>
</reference>
<dbReference type="Pfam" id="PF01345">
    <property type="entry name" value="DUF11"/>
    <property type="match status" value="2"/>
</dbReference>
<name>A0A8T3VVZ2_METOL</name>
<dbReference type="Proteomes" id="UP000732619">
    <property type="component" value="Unassembled WGS sequence"/>
</dbReference>
<dbReference type="SUPFAM" id="SSF51126">
    <property type="entry name" value="Pectin lyase-like"/>
    <property type="match status" value="2"/>
</dbReference>
<feature type="domain" description="DUF11" evidence="2">
    <location>
        <begin position="976"/>
        <end position="1071"/>
    </location>
</feature>
<dbReference type="InterPro" id="IPR006626">
    <property type="entry name" value="PbH1"/>
</dbReference>
<dbReference type="InterPro" id="IPR047589">
    <property type="entry name" value="DUF11_rpt"/>
</dbReference>
<feature type="compositionally biased region" description="Polar residues" evidence="1">
    <location>
        <begin position="86"/>
        <end position="97"/>
    </location>
</feature>
<dbReference type="PANTHER" id="PTHR11319:SF35">
    <property type="entry name" value="OUTER MEMBRANE PROTEIN PMPC-RELATED"/>
    <property type="match status" value="1"/>
</dbReference>
<dbReference type="GO" id="GO:0005576">
    <property type="term" value="C:extracellular region"/>
    <property type="evidence" value="ECO:0007669"/>
    <property type="project" value="UniProtKB-SubCell"/>
</dbReference>
<comment type="caution">
    <text evidence="4">The sequence shown here is derived from an EMBL/GenBank/DDBJ whole genome shotgun (WGS) entry which is preliminary data.</text>
</comment>
<sequence>MIEFTYVIFSHRNCLEKKFMKLFDKRNIVLLMSIFLLLMMVSSVSAADVSDDAVVGNDAAIDTITSTDMDSGSIDDVISAEVSDNPKANPSDSNESLSGDIAADASSNNDNSNDNSVDDSSQDVLKASSDDEVLGADPATFDRIVYVSPTGSDTTGTGTEARPYATLQHALDQNGGYYAPDTLKIVLLDGTYSGIHSGYTYYATVSHQYDYLLICAENEGKATLDGLGRNKLLHISAPNVHIRGINFVNAHPTTNSSGVCVSIDTNHVSIENCNFTNNGNNLIWGGAIHVQGNRHDINITNSYFENNTAEVGGCIRSENGAYDINFVNTTFIGNHATAHGGVGCLFGNQNNKISSFDNCYFENNTAPSSGAVHFHSGNSIVNNCTFVGNKAQGHGNEDEEGYAGALGLVYTNNNGVTINNSKFYNNTASRDGGAVQIIGGGSNAKIFNSEFENNTATYGGAVSVVGSNTQITNSTFKNNDANTTSAAEGGGAVYIAGSGTNITGSTFANNTAAEEGGAVFVRGTNTRIVNSTLADNTAGDDGGAIYWEGNNGIVDKVNFTNNTGTSTGGTSQGGAMIVTGNNLKISNSTFTSDTVVNNPGSRGGALFISGTNTVIADSNFTDCNASCYGGAVQVIGNGTNITNCNFEENNALPDEDKKDDGLGGAVYIQGTGCHVTASNFTHNTARNGSAIYVNPNGTGDNYIDNCVFVENQAWVYWLPILYDNETHKIETNLTGGNNILNAIYNNGSNRRLYINGTNPVLGWENSDGGRIPYQDDLENEQAIVITVYDRNGNVVYYNDTLKTNLSGTVSVDIPTDTSSWFIINMTHTEDPYYKYITNITAININPGVTVNNVTMYEGNESAQEVVVDVVDGNKPVANATINLTVIVNDQPIEIGYGNTSDEGVFQISEETLFKTLAPGEYKIQATCTYLYYNVTTGKNETKTVVGNGTLKVLPYEWDLTKTIIAVNGQPYTEGMEIHVYDNITFNITVTNLVDADITSVKITDANTDNLTYNATVGGEWTYEGNNVWSLANLPAKGESSLIVTFLITNNGTSINVANASIFDGKQNKSANVSLEAVNLVILDITKVANATEVFVGDNVTFTITVTNNGQSNATNANVTDKLDPNFAWVSGGSYDEDSHTVTWNIGT</sequence>
<dbReference type="Pfam" id="PF13229">
    <property type="entry name" value="Beta_helix"/>
    <property type="match status" value="1"/>
</dbReference>
<feature type="region of interest" description="Disordered" evidence="1">
    <location>
        <begin position="82"/>
        <end position="122"/>
    </location>
</feature>
<dbReference type="Gene3D" id="2.160.20.10">
    <property type="entry name" value="Single-stranded right-handed beta-helix, Pectin lyase-like"/>
    <property type="match status" value="1"/>
</dbReference>
<dbReference type="EMBL" id="SUTG01000091">
    <property type="protein sequence ID" value="MBE6513421.1"/>
    <property type="molecule type" value="Genomic_DNA"/>
</dbReference>
<dbReference type="NCBIfam" id="TIGR01451">
    <property type="entry name" value="B_ant_repeat"/>
    <property type="match status" value="1"/>
</dbReference>
<feature type="domain" description="Right handed beta helix" evidence="3">
    <location>
        <begin position="407"/>
        <end position="590"/>
    </location>
</feature>
<dbReference type="PANTHER" id="PTHR11319">
    <property type="entry name" value="G PROTEIN-COUPLED RECEPTOR-RELATED"/>
    <property type="match status" value="1"/>
</dbReference>
<gene>
    <name evidence="4" type="ORF">E7Z75_09845</name>
</gene>
<evidence type="ECO:0000259" key="2">
    <source>
        <dbReference type="Pfam" id="PF01345"/>
    </source>
</evidence>
<proteinExistence type="predicted"/>
<protein>
    <submittedName>
        <fullName evidence="4">DUF11 domain-containing protein</fullName>
    </submittedName>
</protein>
<dbReference type="SMART" id="SM00710">
    <property type="entry name" value="PbH1"/>
    <property type="match status" value="10"/>
</dbReference>
<dbReference type="InterPro" id="IPR039448">
    <property type="entry name" value="Beta_helix"/>
</dbReference>
<feature type="non-terminal residue" evidence="4">
    <location>
        <position position="1147"/>
    </location>
</feature>
<evidence type="ECO:0000313" key="5">
    <source>
        <dbReference type="Proteomes" id="UP000732619"/>
    </source>
</evidence>
<organism evidence="4 5">
    <name type="scientific">Methanobrevibacter olleyae</name>
    <dbReference type="NCBI Taxonomy" id="294671"/>
    <lineage>
        <taxon>Archaea</taxon>
        <taxon>Methanobacteriati</taxon>
        <taxon>Methanobacteriota</taxon>
        <taxon>Methanomada group</taxon>
        <taxon>Methanobacteria</taxon>
        <taxon>Methanobacteriales</taxon>
        <taxon>Methanobacteriaceae</taxon>
        <taxon>Methanobrevibacter</taxon>
    </lineage>
</organism>
<evidence type="ECO:0000256" key="1">
    <source>
        <dbReference type="SAM" id="MobiDB-lite"/>
    </source>
</evidence>
<feature type="compositionally biased region" description="Low complexity" evidence="1">
    <location>
        <begin position="102"/>
        <end position="115"/>
    </location>
</feature>
<dbReference type="AlphaFoldDB" id="A0A8T3VVZ2"/>
<accession>A0A8T3VVZ2</accession>
<dbReference type="InterPro" id="IPR011050">
    <property type="entry name" value="Pectin_lyase_fold/virulence"/>
</dbReference>
<evidence type="ECO:0000259" key="3">
    <source>
        <dbReference type="Pfam" id="PF13229"/>
    </source>
</evidence>
<dbReference type="InterPro" id="IPR001434">
    <property type="entry name" value="OmcB-like_DUF11"/>
</dbReference>